<dbReference type="Proteomes" id="UP000550136">
    <property type="component" value="Unassembled WGS sequence"/>
</dbReference>
<evidence type="ECO:0000313" key="2">
    <source>
        <dbReference type="Proteomes" id="UP000550136"/>
    </source>
</evidence>
<accession>A0A7Y2KTY7</accession>
<organism evidence="1 2">
    <name type="scientific">Sphingomonas paucimobilis</name>
    <name type="common">Pseudomonas paucimobilis</name>
    <dbReference type="NCBI Taxonomy" id="13689"/>
    <lineage>
        <taxon>Bacteria</taxon>
        <taxon>Pseudomonadati</taxon>
        <taxon>Pseudomonadota</taxon>
        <taxon>Alphaproteobacteria</taxon>
        <taxon>Sphingomonadales</taxon>
        <taxon>Sphingomonadaceae</taxon>
        <taxon>Sphingomonas</taxon>
    </lineage>
</organism>
<sequence>MDLDQNRCMGALAPVLLETHECWHRAMKTYQSYPPIALAQHDDRAAASNLHAHMWVELQAAFAETSGVALLEVRGLHLMNVGDKVVCRFKKVDQGGNSVTHPSQQQEDFDRQLSIPGLPPAATRLTFGYQPDAAFSAIERVLVSCQMGKTILWCAQVNNVEASAVWEDITPRRLDGTGRVIAYKERKTGSRDA</sequence>
<dbReference type="AlphaFoldDB" id="A0A7Y2KTY7"/>
<reference evidence="1 2" key="1">
    <citation type="submission" date="2020-05" db="EMBL/GenBank/DDBJ databases">
        <title>Draft Genome Sequences of Sphingomonas sp. Isolated from the International Space Station.</title>
        <authorList>
            <person name="Bijlani S."/>
            <person name="Singh N.K."/>
            <person name="Mason C.E."/>
            <person name="Wang C.C."/>
            <person name="Venkateswaran K."/>
        </authorList>
    </citation>
    <scope>NUCLEOTIDE SEQUENCE [LARGE SCALE GENOMIC DNA]</scope>
    <source>
        <strain evidence="1 2">FKI-L5-BR-P1</strain>
    </source>
</reference>
<dbReference type="RefSeq" id="WP_170171043.1">
    <property type="nucleotide sequence ID" value="NZ_JABEOU010000064.1"/>
</dbReference>
<protein>
    <submittedName>
        <fullName evidence="1">Uncharacterized protein</fullName>
    </submittedName>
</protein>
<evidence type="ECO:0000313" key="1">
    <source>
        <dbReference type="EMBL" id="NNG59810.1"/>
    </source>
</evidence>
<comment type="caution">
    <text evidence="1">The sequence shown here is derived from an EMBL/GenBank/DDBJ whole genome shotgun (WGS) entry which is preliminary data.</text>
</comment>
<dbReference type="EMBL" id="JABEOU010000064">
    <property type="protein sequence ID" value="NNG59810.1"/>
    <property type="molecule type" value="Genomic_DNA"/>
</dbReference>
<name>A0A7Y2KTY7_SPHPI</name>
<proteinExistence type="predicted"/>
<gene>
    <name evidence="1" type="ORF">HKX06_20930</name>
</gene>